<evidence type="ECO:0000313" key="1">
    <source>
        <dbReference type="EMBL" id="KAI3733354.1"/>
    </source>
</evidence>
<protein>
    <submittedName>
        <fullName evidence="1">Uncharacterized protein</fullName>
    </submittedName>
</protein>
<dbReference type="Proteomes" id="UP001055879">
    <property type="component" value="Linkage Group LG04"/>
</dbReference>
<comment type="caution">
    <text evidence="1">The sequence shown here is derived from an EMBL/GenBank/DDBJ whole genome shotgun (WGS) entry which is preliminary data.</text>
</comment>
<keyword evidence="2" id="KW-1185">Reference proteome</keyword>
<name>A0ACB9CGF9_ARCLA</name>
<reference evidence="2" key="1">
    <citation type="journal article" date="2022" name="Mol. Ecol. Resour.">
        <title>The genomes of chicory, endive, great burdock and yacon provide insights into Asteraceae palaeo-polyploidization history and plant inulin production.</title>
        <authorList>
            <person name="Fan W."/>
            <person name="Wang S."/>
            <person name="Wang H."/>
            <person name="Wang A."/>
            <person name="Jiang F."/>
            <person name="Liu H."/>
            <person name="Zhao H."/>
            <person name="Xu D."/>
            <person name="Zhang Y."/>
        </authorList>
    </citation>
    <scope>NUCLEOTIDE SEQUENCE [LARGE SCALE GENOMIC DNA]</scope>
    <source>
        <strain evidence="2">cv. Niubang</strain>
    </source>
</reference>
<accession>A0ACB9CGF9</accession>
<dbReference type="EMBL" id="CM042050">
    <property type="protein sequence ID" value="KAI3733354.1"/>
    <property type="molecule type" value="Genomic_DNA"/>
</dbReference>
<reference evidence="1 2" key="2">
    <citation type="journal article" date="2022" name="Mol. Ecol. Resour.">
        <title>The genomes of chicory, endive, great burdock and yacon provide insights into Asteraceae paleo-polyploidization history and plant inulin production.</title>
        <authorList>
            <person name="Fan W."/>
            <person name="Wang S."/>
            <person name="Wang H."/>
            <person name="Wang A."/>
            <person name="Jiang F."/>
            <person name="Liu H."/>
            <person name="Zhao H."/>
            <person name="Xu D."/>
            <person name="Zhang Y."/>
        </authorList>
    </citation>
    <scope>NUCLEOTIDE SEQUENCE [LARGE SCALE GENOMIC DNA]</scope>
    <source>
        <strain evidence="2">cv. Niubang</strain>
    </source>
</reference>
<gene>
    <name evidence="1" type="ORF">L6452_12797</name>
</gene>
<proteinExistence type="predicted"/>
<sequence>MERDFKGLNSKDSVMVVKEEAKESVFTKSFVVHWPLPDGYDGSKNRQSGENQKSVGLNRQGGTHFSMAAYPMQQCAFPLQLHNDT</sequence>
<evidence type="ECO:0000313" key="2">
    <source>
        <dbReference type="Proteomes" id="UP001055879"/>
    </source>
</evidence>
<organism evidence="1 2">
    <name type="scientific">Arctium lappa</name>
    <name type="common">Greater burdock</name>
    <name type="synonym">Lappa major</name>
    <dbReference type="NCBI Taxonomy" id="4217"/>
    <lineage>
        <taxon>Eukaryota</taxon>
        <taxon>Viridiplantae</taxon>
        <taxon>Streptophyta</taxon>
        <taxon>Embryophyta</taxon>
        <taxon>Tracheophyta</taxon>
        <taxon>Spermatophyta</taxon>
        <taxon>Magnoliopsida</taxon>
        <taxon>eudicotyledons</taxon>
        <taxon>Gunneridae</taxon>
        <taxon>Pentapetalae</taxon>
        <taxon>asterids</taxon>
        <taxon>campanulids</taxon>
        <taxon>Asterales</taxon>
        <taxon>Asteraceae</taxon>
        <taxon>Carduoideae</taxon>
        <taxon>Cardueae</taxon>
        <taxon>Arctiinae</taxon>
        <taxon>Arctium</taxon>
    </lineage>
</organism>